<evidence type="ECO:0000313" key="2">
    <source>
        <dbReference type="Proteomes" id="UP001196413"/>
    </source>
</evidence>
<reference evidence="1" key="1">
    <citation type="submission" date="2021-06" db="EMBL/GenBank/DDBJ databases">
        <title>Parelaphostrongylus tenuis whole genome reference sequence.</title>
        <authorList>
            <person name="Garwood T.J."/>
            <person name="Larsen P.A."/>
            <person name="Fountain-Jones N.M."/>
            <person name="Garbe J.R."/>
            <person name="Macchietto M.G."/>
            <person name="Kania S.A."/>
            <person name="Gerhold R.W."/>
            <person name="Richards J.E."/>
            <person name="Wolf T.M."/>
        </authorList>
    </citation>
    <scope>NUCLEOTIDE SEQUENCE</scope>
    <source>
        <strain evidence="1">MNPRO001-30</strain>
        <tissue evidence="1">Meninges</tissue>
    </source>
</reference>
<evidence type="ECO:0000313" key="1">
    <source>
        <dbReference type="EMBL" id="KAJ1352143.1"/>
    </source>
</evidence>
<dbReference type="Proteomes" id="UP001196413">
    <property type="component" value="Unassembled WGS sequence"/>
</dbReference>
<sequence>MVFWSLRVIGCRVLHSSHRFVRDQASPFHQKRRRNTPSVWDLFSLMDVFRTNGPHRRTCVVPPPMCNGMLTIVRERTTESTRCRHFDVVVYASDTRHSLTVVTGIYFERQRHGGERLALD</sequence>
<proteinExistence type="predicted"/>
<keyword evidence="2" id="KW-1185">Reference proteome</keyword>
<organism evidence="1 2">
    <name type="scientific">Parelaphostrongylus tenuis</name>
    <name type="common">Meningeal worm</name>
    <dbReference type="NCBI Taxonomy" id="148309"/>
    <lineage>
        <taxon>Eukaryota</taxon>
        <taxon>Metazoa</taxon>
        <taxon>Ecdysozoa</taxon>
        <taxon>Nematoda</taxon>
        <taxon>Chromadorea</taxon>
        <taxon>Rhabditida</taxon>
        <taxon>Rhabditina</taxon>
        <taxon>Rhabditomorpha</taxon>
        <taxon>Strongyloidea</taxon>
        <taxon>Metastrongylidae</taxon>
        <taxon>Parelaphostrongylus</taxon>
    </lineage>
</organism>
<gene>
    <name evidence="1" type="ORF">KIN20_008345</name>
</gene>
<name>A0AAD5M9N2_PARTN</name>
<dbReference type="EMBL" id="JAHQIW010001308">
    <property type="protein sequence ID" value="KAJ1352143.1"/>
    <property type="molecule type" value="Genomic_DNA"/>
</dbReference>
<dbReference type="AlphaFoldDB" id="A0AAD5M9N2"/>
<accession>A0AAD5M9N2</accession>
<protein>
    <submittedName>
        <fullName evidence="1">Uncharacterized protein</fullName>
    </submittedName>
</protein>
<comment type="caution">
    <text evidence="1">The sequence shown here is derived from an EMBL/GenBank/DDBJ whole genome shotgun (WGS) entry which is preliminary data.</text>
</comment>